<name>A9KGC3_COXBN</name>
<evidence type="ECO:0000313" key="12">
    <source>
        <dbReference type="Proteomes" id="UP000008555"/>
    </source>
</evidence>
<sequence length="436" mass="48538">MVGSEFKKDKRIFDALIIGAGISGLSAASQLFDAGLDVIVLEARNRVGGRIYTDRSHGFPLDLGASWVHDLGQNALVKTLEELKLKTLPYSGMLTKPEEHFFYSTEGEKLSIIQLEELKKFINHFFKMIEYQAVVGKSVKEILEKTLFSTETELDQKESVNNWIANLISGWTGADIDKVSTYILQQALQESGQSYLLSGYDRVIDPLVQKLKIVLQSPVSHVNYSDDYVEVIANHRAYYAKAVIVTIPIGVLQKGKVIFSPALPPRKQNAIMQIGSGLLNKIIIEFPDCFWEKEALSLQYLPASQPTVAFYVNYQKLMDVPFLVGLAGGSLAETIEKSNKQQCDQFALSPLKKIYGNHFIEPSNITVTQWRGDPYACGAYSFLPKESSPDCFDELASSIEDKLFFAGEATDKEMFSTVQGAYSSGLRAAKELLYCA</sequence>
<dbReference type="SUPFAM" id="SSF54373">
    <property type="entry name" value="FAD-linked reductases, C-terminal domain"/>
    <property type="match status" value="1"/>
</dbReference>
<dbReference type="InterPro" id="IPR002937">
    <property type="entry name" value="Amino_oxidase"/>
</dbReference>
<evidence type="ECO:0000256" key="8">
    <source>
        <dbReference type="ARBA" id="ARBA00047321"/>
    </source>
</evidence>
<dbReference type="InterPro" id="IPR050281">
    <property type="entry name" value="Flavin_monoamine_oxidase"/>
</dbReference>
<dbReference type="SUPFAM" id="SSF51905">
    <property type="entry name" value="FAD/NAD(P)-binding domain"/>
    <property type="match status" value="1"/>
</dbReference>
<dbReference type="EC" id="1.13.12.3" evidence="4"/>
<dbReference type="Proteomes" id="UP000008555">
    <property type="component" value="Chromosome"/>
</dbReference>
<dbReference type="Gene3D" id="3.50.50.60">
    <property type="entry name" value="FAD/NAD(P)-binding domain"/>
    <property type="match status" value="1"/>
</dbReference>
<dbReference type="KEGG" id="cbd:CBUD_1418"/>
<feature type="binding site" evidence="9">
    <location>
        <position position="219"/>
    </location>
    <ligand>
        <name>FAD</name>
        <dbReference type="ChEBI" id="CHEBI:57692"/>
    </ligand>
</feature>
<proteinExistence type="inferred from homology"/>
<dbReference type="PANTHER" id="PTHR10742:SF410">
    <property type="entry name" value="LYSINE-SPECIFIC HISTONE DEMETHYLASE 2"/>
    <property type="match status" value="1"/>
</dbReference>
<keyword evidence="7" id="KW-0073">Auxin biosynthesis</keyword>
<feature type="domain" description="Amine oxidase" evidence="10">
    <location>
        <begin position="22"/>
        <end position="433"/>
    </location>
</feature>
<evidence type="ECO:0000256" key="2">
    <source>
        <dbReference type="ARBA" id="ARBA00004814"/>
    </source>
</evidence>
<evidence type="ECO:0000259" key="10">
    <source>
        <dbReference type="Pfam" id="PF01593"/>
    </source>
</evidence>
<evidence type="ECO:0000256" key="9">
    <source>
        <dbReference type="PIRSR" id="PIRSR601613-1"/>
    </source>
</evidence>
<evidence type="ECO:0000313" key="11">
    <source>
        <dbReference type="EMBL" id="ABS77994.1"/>
    </source>
</evidence>
<comment type="catalytic activity">
    <reaction evidence="8">
        <text>L-tryptophan + O2 = indole-3-acetamide + CO2 + H2O</text>
        <dbReference type="Rhea" id="RHEA:16165"/>
        <dbReference type="ChEBI" id="CHEBI:15377"/>
        <dbReference type="ChEBI" id="CHEBI:15379"/>
        <dbReference type="ChEBI" id="CHEBI:16031"/>
        <dbReference type="ChEBI" id="CHEBI:16526"/>
        <dbReference type="ChEBI" id="CHEBI:57912"/>
        <dbReference type="EC" id="1.13.12.3"/>
    </reaction>
</comment>
<evidence type="ECO:0000256" key="1">
    <source>
        <dbReference type="ARBA" id="ARBA00001974"/>
    </source>
</evidence>
<dbReference type="PANTHER" id="PTHR10742">
    <property type="entry name" value="FLAVIN MONOAMINE OXIDASE"/>
    <property type="match status" value="1"/>
</dbReference>
<protein>
    <recommendedName>
        <fullName evidence="5">Tryptophan 2-monooxygenase</fullName>
        <ecNumber evidence="4">1.13.12.3</ecNumber>
    </recommendedName>
</protein>
<dbReference type="HOGENOM" id="CLU_004498_10_3_6"/>
<gene>
    <name evidence="11" type="ordered locus">CBUD_1418</name>
</gene>
<evidence type="ECO:0000256" key="5">
    <source>
        <dbReference type="ARBA" id="ARBA00017871"/>
    </source>
</evidence>
<organism evidence="11 12">
    <name type="scientific">Coxiella burnetii (strain Dugway 5J108-111)</name>
    <dbReference type="NCBI Taxonomy" id="434922"/>
    <lineage>
        <taxon>Bacteria</taxon>
        <taxon>Pseudomonadati</taxon>
        <taxon>Pseudomonadota</taxon>
        <taxon>Gammaproteobacteria</taxon>
        <taxon>Legionellales</taxon>
        <taxon>Coxiellaceae</taxon>
        <taxon>Coxiella</taxon>
    </lineage>
</organism>
<evidence type="ECO:0000256" key="7">
    <source>
        <dbReference type="ARBA" id="ARBA00023070"/>
    </source>
</evidence>
<evidence type="ECO:0000256" key="4">
    <source>
        <dbReference type="ARBA" id="ARBA00012535"/>
    </source>
</evidence>
<comment type="similarity">
    <text evidence="3">Belongs to the tryptophan 2-monooxygenase family.</text>
</comment>
<evidence type="ECO:0000256" key="3">
    <source>
        <dbReference type="ARBA" id="ARBA00005833"/>
    </source>
</evidence>
<keyword evidence="6" id="KW-0560">Oxidoreductase</keyword>
<dbReference type="InterPro" id="IPR001613">
    <property type="entry name" value="Flavin_amine_oxidase"/>
</dbReference>
<reference evidence="11 12" key="1">
    <citation type="journal article" date="2009" name="Infect. Immun.">
        <title>Comparative genomics reveal extensive transposon-mediated genomic plasticity and diversity among potential effector proteins within the genus Coxiella.</title>
        <authorList>
            <person name="Beare P.A."/>
            <person name="Unsworth N."/>
            <person name="Andoh M."/>
            <person name="Voth D.E."/>
            <person name="Omsland A."/>
            <person name="Gilk S.D."/>
            <person name="Williams K.P."/>
            <person name="Sobral B.W."/>
            <person name="Kupko J.J.III."/>
            <person name="Porcella S.F."/>
            <person name="Samuel J.E."/>
            <person name="Heinzen R.A."/>
        </authorList>
    </citation>
    <scope>NUCLEOTIDE SEQUENCE [LARGE SCALE GENOMIC DNA]</scope>
    <source>
        <strain evidence="11 12">Dugway 5J108-111</strain>
    </source>
</reference>
<dbReference type="GO" id="GO:0050361">
    <property type="term" value="F:tryptophan 2-monooxygenase activity"/>
    <property type="evidence" value="ECO:0007669"/>
    <property type="project" value="UniProtKB-EC"/>
</dbReference>
<accession>A9KGC3</accession>
<dbReference type="EMBL" id="CP000733">
    <property type="protein sequence ID" value="ABS77994.1"/>
    <property type="molecule type" value="Genomic_DNA"/>
</dbReference>
<feature type="binding site" evidence="9">
    <location>
        <begin position="42"/>
        <end position="43"/>
    </location>
    <ligand>
        <name>FAD</name>
        <dbReference type="ChEBI" id="CHEBI:57692"/>
    </ligand>
</feature>
<dbReference type="AlphaFoldDB" id="A9KGC3"/>
<dbReference type="PRINTS" id="PR00757">
    <property type="entry name" value="AMINEOXDASEF"/>
</dbReference>
<comment type="pathway">
    <text evidence="2">Plant hormone metabolism; auxin biosynthesis.</text>
</comment>
<evidence type="ECO:0000256" key="6">
    <source>
        <dbReference type="ARBA" id="ARBA00023002"/>
    </source>
</evidence>
<dbReference type="Gene3D" id="3.90.660.10">
    <property type="match status" value="1"/>
</dbReference>
<dbReference type="RefSeq" id="WP_011997075.1">
    <property type="nucleotide sequence ID" value="NC_009727.1"/>
</dbReference>
<dbReference type="Pfam" id="PF01593">
    <property type="entry name" value="Amino_oxidase"/>
    <property type="match status" value="1"/>
</dbReference>
<feature type="binding site" evidence="9">
    <location>
        <position position="23"/>
    </location>
    <ligand>
        <name>FAD</name>
        <dbReference type="ChEBI" id="CHEBI:57692"/>
    </ligand>
</feature>
<comment type="cofactor">
    <cofactor evidence="1">
        <name>FAD</name>
        <dbReference type="ChEBI" id="CHEBI:57692"/>
    </cofactor>
</comment>
<dbReference type="GO" id="GO:0009851">
    <property type="term" value="P:auxin biosynthetic process"/>
    <property type="evidence" value="ECO:0007669"/>
    <property type="project" value="UniProtKB-KW"/>
</dbReference>
<dbReference type="InterPro" id="IPR036188">
    <property type="entry name" value="FAD/NAD-bd_sf"/>
</dbReference>